<organism evidence="1 2">
    <name type="scientific">Septoria linicola</name>
    <dbReference type="NCBI Taxonomy" id="215465"/>
    <lineage>
        <taxon>Eukaryota</taxon>
        <taxon>Fungi</taxon>
        <taxon>Dikarya</taxon>
        <taxon>Ascomycota</taxon>
        <taxon>Pezizomycotina</taxon>
        <taxon>Dothideomycetes</taxon>
        <taxon>Dothideomycetidae</taxon>
        <taxon>Mycosphaerellales</taxon>
        <taxon>Mycosphaerellaceae</taxon>
        <taxon>Septoria</taxon>
    </lineage>
</organism>
<reference evidence="1" key="1">
    <citation type="submission" date="2022-06" db="EMBL/GenBank/DDBJ databases">
        <title>Complete genome sequences of two strains of the flax pathogen Septoria linicola.</title>
        <authorList>
            <person name="Lapalu N."/>
            <person name="Simon A."/>
            <person name="Demenou B."/>
            <person name="Paumier D."/>
            <person name="Guillot M.-P."/>
            <person name="Gout L."/>
            <person name="Valade R."/>
        </authorList>
    </citation>
    <scope>NUCLEOTIDE SEQUENCE</scope>
    <source>
        <strain evidence="1">SE15195</strain>
    </source>
</reference>
<name>A0A9Q9B9P3_9PEZI</name>
<accession>A0A9Q9B9P3</accession>
<protein>
    <submittedName>
        <fullName evidence="1">Uncharacterized protein</fullName>
    </submittedName>
</protein>
<dbReference type="AlphaFoldDB" id="A0A9Q9B9P3"/>
<dbReference type="Proteomes" id="UP001056384">
    <property type="component" value="Chromosome 13"/>
</dbReference>
<evidence type="ECO:0000313" key="1">
    <source>
        <dbReference type="EMBL" id="USW59616.1"/>
    </source>
</evidence>
<dbReference type="EMBL" id="CP099430">
    <property type="protein sequence ID" value="USW59616.1"/>
    <property type="molecule type" value="Genomic_DNA"/>
</dbReference>
<keyword evidence="2" id="KW-1185">Reference proteome</keyword>
<proteinExistence type="predicted"/>
<sequence length="168" mass="18707">MPATRFRDHSTMILPRNCRTTTGATATATAIKAPHNKAEIDSASWESMFTRSASTSTSPRSSKVHHHLIARLHALQTYYATLVSARSLLQQRGLAAKEHNWTAHEMAEGVALRALQEVKMKIRALTDSKCHDEDDDCDDGISAGQKEGNDLSLERWAEQCIFAWNSKE</sequence>
<evidence type="ECO:0000313" key="2">
    <source>
        <dbReference type="Proteomes" id="UP001056384"/>
    </source>
</evidence>
<gene>
    <name evidence="1" type="ORF">Slin15195_G129350</name>
</gene>